<dbReference type="CDD" id="cd17246">
    <property type="entry name" value="RMtype1_S_SonII-TRD2-CR2_like"/>
    <property type="match status" value="1"/>
</dbReference>
<evidence type="ECO:0000313" key="6">
    <source>
        <dbReference type="Proteomes" id="UP000191153"/>
    </source>
</evidence>
<dbReference type="PANTHER" id="PTHR43140">
    <property type="entry name" value="TYPE-1 RESTRICTION ENZYME ECOKI SPECIFICITY PROTEIN"/>
    <property type="match status" value="1"/>
</dbReference>
<reference evidence="5 6" key="1">
    <citation type="submission" date="2017-02" db="EMBL/GenBank/DDBJ databases">
        <authorList>
            <person name="Peterson S.W."/>
        </authorList>
    </citation>
    <scope>NUCLEOTIDE SEQUENCE [LARGE SCALE GENOMIC DNA]</scope>
    <source>
        <strain evidence="5 6">ATCC 700028</strain>
    </source>
</reference>
<evidence type="ECO:0000256" key="2">
    <source>
        <dbReference type="ARBA" id="ARBA00022747"/>
    </source>
</evidence>
<dbReference type="GO" id="GO:0003677">
    <property type="term" value="F:DNA binding"/>
    <property type="evidence" value="ECO:0007669"/>
    <property type="project" value="UniProtKB-KW"/>
</dbReference>
<keyword evidence="6" id="KW-1185">Reference proteome</keyword>
<sequence length="560" mass="64407">MVKFILDNFDTIFRDEKSFETFDKMILDLAVRGKLVPQIEDEEPASKLLQKIKEEKESLISEKVIKKEKPLPPITEDEKPFDIPDSWEWVRLGDIAFKVTDGSHNPPKDSSVGFPMFSAKNIIKGELDYYNPDRYVTLEDFEKENMRTKIKEDDILLSIVGSIGKTCIVKNYQTNFILQRSISVLDIPINKKYIIILLNSNFLLKQMFSKAKGTAQLGIYLNVVKNLVLILPSLKEQERIVEKVEKLQKLSKRFKEIYNSNEKTRANLKKSILDEVEKSDTNNELLISLEKLFGNFEKVIKTKEDVKDIRNLVLSLAVRGKLVPQIENEEPASKLLQRIKEEKEKLIAEKVIKKEKPLPPITEDEKPFNIPSSWEWVRLGEIGETQTGTTPPKSKIEYFNGDICFIKPGDISNLGINYNNEKISKKAISDNKGRMIKKNSLLMVCIGGSIGKSFYTNRDVSCNQQINSITGYQNIDSKYFYYFSKANYFQKNILEESVGSATPIINKNNWQNLYIPLPPLKEQERIVKRVDELMAICDTLESKIEIGEKINQKILTSLLK</sequence>
<keyword evidence="2" id="KW-0680">Restriction system</keyword>
<dbReference type="CDD" id="cd17293">
    <property type="entry name" value="RMtype1_S_Ppo21ORF8840P_TRD1-CR1_like"/>
    <property type="match status" value="1"/>
</dbReference>
<dbReference type="Proteomes" id="UP000191153">
    <property type="component" value="Unassembled WGS sequence"/>
</dbReference>
<organism evidence="5 6">
    <name type="scientific">Cetobacterium ceti</name>
    <dbReference type="NCBI Taxonomy" id="180163"/>
    <lineage>
        <taxon>Bacteria</taxon>
        <taxon>Fusobacteriati</taxon>
        <taxon>Fusobacteriota</taxon>
        <taxon>Fusobacteriia</taxon>
        <taxon>Fusobacteriales</taxon>
        <taxon>Fusobacteriaceae</taxon>
        <taxon>Cetobacterium</taxon>
    </lineage>
</organism>
<keyword evidence="3" id="KW-0238">DNA-binding</keyword>
<dbReference type="OrthoDB" id="87529at2"/>
<evidence type="ECO:0000259" key="4">
    <source>
        <dbReference type="Pfam" id="PF01420"/>
    </source>
</evidence>
<dbReference type="InterPro" id="IPR044946">
    <property type="entry name" value="Restrct_endonuc_typeI_TRD_sf"/>
</dbReference>
<dbReference type="PANTHER" id="PTHR43140:SF1">
    <property type="entry name" value="TYPE I RESTRICTION ENZYME ECOKI SPECIFICITY SUBUNIT"/>
    <property type="match status" value="1"/>
</dbReference>
<dbReference type="Pfam" id="PF01420">
    <property type="entry name" value="Methylase_S"/>
    <property type="match status" value="2"/>
</dbReference>
<dbReference type="SUPFAM" id="SSF116734">
    <property type="entry name" value="DNA methylase specificity domain"/>
    <property type="match status" value="2"/>
</dbReference>
<dbReference type="STRING" id="180163.SAMN02745174_02393"/>
<protein>
    <submittedName>
        <fullName evidence="5">Type I restriction enzyme, S subunit</fullName>
    </submittedName>
</protein>
<comment type="similarity">
    <text evidence="1">Belongs to the type-I restriction system S methylase family.</text>
</comment>
<evidence type="ECO:0000313" key="5">
    <source>
        <dbReference type="EMBL" id="SKA05301.1"/>
    </source>
</evidence>
<dbReference type="InterPro" id="IPR000055">
    <property type="entry name" value="Restrct_endonuc_typeI_TRD"/>
</dbReference>
<evidence type="ECO:0000256" key="3">
    <source>
        <dbReference type="ARBA" id="ARBA00023125"/>
    </source>
</evidence>
<feature type="domain" description="Type I restriction modification DNA specificity" evidence="4">
    <location>
        <begin position="84"/>
        <end position="249"/>
    </location>
</feature>
<proteinExistence type="inferred from homology"/>
<gene>
    <name evidence="5" type="ORF">SAMN02745174_02393</name>
</gene>
<dbReference type="RefSeq" id="WP_078694819.1">
    <property type="nucleotide sequence ID" value="NZ_FUWX01000027.1"/>
</dbReference>
<dbReference type="Gene3D" id="3.90.220.20">
    <property type="entry name" value="DNA methylase specificity domains"/>
    <property type="match status" value="2"/>
</dbReference>
<accession>A0A1T4QPA7</accession>
<dbReference type="GO" id="GO:0009307">
    <property type="term" value="P:DNA restriction-modification system"/>
    <property type="evidence" value="ECO:0007669"/>
    <property type="project" value="UniProtKB-KW"/>
</dbReference>
<name>A0A1T4QPA7_9FUSO</name>
<dbReference type="AlphaFoldDB" id="A0A1T4QPA7"/>
<dbReference type="EMBL" id="FUWX01000027">
    <property type="protein sequence ID" value="SKA05301.1"/>
    <property type="molecule type" value="Genomic_DNA"/>
</dbReference>
<evidence type="ECO:0000256" key="1">
    <source>
        <dbReference type="ARBA" id="ARBA00010923"/>
    </source>
</evidence>
<dbReference type="InterPro" id="IPR051212">
    <property type="entry name" value="Type-I_RE_S_subunit"/>
</dbReference>
<feature type="domain" description="Type I restriction modification DNA specificity" evidence="4">
    <location>
        <begin position="371"/>
        <end position="545"/>
    </location>
</feature>